<dbReference type="InterPro" id="IPR018640">
    <property type="entry name" value="DUF2063"/>
</dbReference>
<evidence type="ECO:0000313" key="3">
    <source>
        <dbReference type="Proteomes" id="UP001606300"/>
    </source>
</evidence>
<proteinExistence type="predicted"/>
<dbReference type="GO" id="GO:0003677">
    <property type="term" value="F:DNA binding"/>
    <property type="evidence" value="ECO:0007669"/>
    <property type="project" value="UniProtKB-KW"/>
</dbReference>
<evidence type="ECO:0000313" key="2">
    <source>
        <dbReference type="EMBL" id="MFG6413383.1"/>
    </source>
</evidence>
<gene>
    <name evidence="2" type="ORF">ACG02S_05665</name>
</gene>
<dbReference type="Pfam" id="PF09836">
    <property type="entry name" value="DUF2063"/>
    <property type="match status" value="1"/>
</dbReference>
<dbReference type="Proteomes" id="UP001606300">
    <property type="component" value="Unassembled WGS sequence"/>
</dbReference>
<dbReference type="RefSeq" id="WP_394469472.1">
    <property type="nucleotide sequence ID" value="NZ_JBIGHY010000002.1"/>
</dbReference>
<feature type="domain" description="Putative DNA-binding" evidence="1">
    <location>
        <begin position="4"/>
        <end position="89"/>
    </location>
</feature>
<name>A0ABW7EIU7_9BURK</name>
<sequence length="234" mass="24817">MKAQQQAFVDALLGRGEAPAGVVGGERGLAAYRHNLRALARQALAVPFTRLQDALGDHEFSLLAWSFWRADPPVSGDLAEWGGELACFLIDRAGEDSGLPDLARLDWALHLAERAADAELDAPSLNMLGTTAPEGLRLQLRPGVTLLAQREGAVLVWREDWRGRFQALTAADAAFMSAVLGGLSLAAALQVALEVKGSGAESDFDFGAWLQAALQNAWLQGVSAAPHIEGSSVP</sequence>
<protein>
    <submittedName>
        <fullName evidence="2">DNA-binding domain-containing protein</fullName>
    </submittedName>
</protein>
<keyword evidence="3" id="KW-1185">Reference proteome</keyword>
<organism evidence="2 3">
    <name type="scientific">Pelomonas dachongensis</name>
    <dbReference type="NCBI Taxonomy" id="3299029"/>
    <lineage>
        <taxon>Bacteria</taxon>
        <taxon>Pseudomonadati</taxon>
        <taxon>Pseudomonadota</taxon>
        <taxon>Betaproteobacteria</taxon>
        <taxon>Burkholderiales</taxon>
        <taxon>Sphaerotilaceae</taxon>
        <taxon>Roseateles</taxon>
    </lineage>
</organism>
<evidence type="ECO:0000259" key="1">
    <source>
        <dbReference type="Pfam" id="PF09836"/>
    </source>
</evidence>
<keyword evidence="2" id="KW-0238">DNA-binding</keyword>
<comment type="caution">
    <text evidence="2">The sequence shown here is derived from an EMBL/GenBank/DDBJ whole genome shotgun (WGS) entry which is preliminary data.</text>
</comment>
<reference evidence="2 3" key="1">
    <citation type="submission" date="2024-09" db="EMBL/GenBank/DDBJ databases">
        <title>Novel species of the genus Pelomonas and Roseateles isolated from streams.</title>
        <authorList>
            <person name="Lu H."/>
        </authorList>
    </citation>
    <scope>NUCLEOTIDE SEQUENCE [LARGE SCALE GENOMIC DNA]</scope>
    <source>
        <strain evidence="2 3">DC23W</strain>
    </source>
</reference>
<dbReference type="EMBL" id="JBIGHY010000002">
    <property type="protein sequence ID" value="MFG6413383.1"/>
    <property type="molecule type" value="Genomic_DNA"/>
</dbReference>
<accession>A0ABW7EIU7</accession>